<dbReference type="RefSeq" id="WP_379936257.1">
    <property type="nucleotide sequence ID" value="NZ_JBHTHY010000022.1"/>
</dbReference>
<organism evidence="3 4">
    <name type="scientific">Maribacter chungangensis</name>
    <dbReference type="NCBI Taxonomy" id="1069117"/>
    <lineage>
        <taxon>Bacteria</taxon>
        <taxon>Pseudomonadati</taxon>
        <taxon>Bacteroidota</taxon>
        <taxon>Flavobacteriia</taxon>
        <taxon>Flavobacteriales</taxon>
        <taxon>Flavobacteriaceae</taxon>
        <taxon>Maribacter</taxon>
    </lineage>
</organism>
<keyword evidence="2" id="KW-0732">Signal</keyword>
<keyword evidence="1" id="KW-0812">Transmembrane</keyword>
<comment type="caution">
    <text evidence="3">The sequence shown here is derived from an EMBL/GenBank/DDBJ whole genome shotgun (WGS) entry which is preliminary data.</text>
</comment>
<evidence type="ECO:0000256" key="2">
    <source>
        <dbReference type="SAM" id="SignalP"/>
    </source>
</evidence>
<dbReference type="EMBL" id="JBHTHY010000022">
    <property type="protein sequence ID" value="MFD0799310.1"/>
    <property type="molecule type" value="Genomic_DNA"/>
</dbReference>
<evidence type="ECO:0000313" key="4">
    <source>
        <dbReference type="Proteomes" id="UP001597012"/>
    </source>
</evidence>
<dbReference type="Proteomes" id="UP001597012">
    <property type="component" value="Unassembled WGS sequence"/>
</dbReference>
<reference evidence="4" key="1">
    <citation type="journal article" date="2019" name="Int. J. Syst. Evol. Microbiol.">
        <title>The Global Catalogue of Microorganisms (GCM) 10K type strain sequencing project: providing services to taxonomists for standard genome sequencing and annotation.</title>
        <authorList>
            <consortium name="The Broad Institute Genomics Platform"/>
            <consortium name="The Broad Institute Genome Sequencing Center for Infectious Disease"/>
            <person name="Wu L."/>
            <person name="Ma J."/>
        </authorList>
    </citation>
    <scope>NUCLEOTIDE SEQUENCE [LARGE SCALE GENOMIC DNA]</scope>
    <source>
        <strain evidence="4">CCUG 61948</strain>
    </source>
</reference>
<protein>
    <submittedName>
        <fullName evidence="3">Uncharacterized protein</fullName>
    </submittedName>
</protein>
<evidence type="ECO:0000313" key="3">
    <source>
        <dbReference type="EMBL" id="MFD0799310.1"/>
    </source>
</evidence>
<feature type="signal peptide" evidence="2">
    <location>
        <begin position="1"/>
        <end position="19"/>
    </location>
</feature>
<sequence>MKSVFLFFIILLSFFSVSGQEVTSFTGFWKTEYYQDDKEITRKEFTALMETNSQVNKYWRKSKTNETLAGITLLAQLGFSVWMASELIRDEPFLTNRDRVQNALTPSIGVITTGIAGGIFLHLSSNSKKKAILTYNKQFDDKTTYNLVPISNQNGLGLAIRF</sequence>
<keyword evidence="1" id="KW-1133">Transmembrane helix</keyword>
<gene>
    <name evidence="3" type="ORF">ACFQZJ_17700</name>
</gene>
<proteinExistence type="predicted"/>
<evidence type="ECO:0000256" key="1">
    <source>
        <dbReference type="SAM" id="Phobius"/>
    </source>
</evidence>
<feature type="transmembrane region" description="Helical" evidence="1">
    <location>
        <begin position="103"/>
        <end position="123"/>
    </location>
</feature>
<keyword evidence="4" id="KW-1185">Reference proteome</keyword>
<feature type="chain" id="PRO_5045260920" evidence="2">
    <location>
        <begin position="20"/>
        <end position="162"/>
    </location>
</feature>
<accession>A0ABW3B8C1</accession>
<name>A0ABW3B8C1_9FLAO</name>
<keyword evidence="1" id="KW-0472">Membrane</keyword>